<gene>
    <name evidence="1" type="ORF">GCM10011379_58860</name>
</gene>
<protein>
    <submittedName>
        <fullName evidence="1">Uncharacterized protein</fullName>
    </submittedName>
</protein>
<dbReference type="EMBL" id="BMIB01000010">
    <property type="protein sequence ID" value="GGH83453.1"/>
    <property type="molecule type" value="Genomic_DNA"/>
</dbReference>
<comment type="caution">
    <text evidence="1">The sequence shown here is derived from an EMBL/GenBank/DDBJ whole genome shotgun (WGS) entry which is preliminary data.</text>
</comment>
<evidence type="ECO:0000313" key="1">
    <source>
        <dbReference type="EMBL" id="GGH83453.1"/>
    </source>
</evidence>
<dbReference type="Proteomes" id="UP000627292">
    <property type="component" value="Unassembled WGS sequence"/>
</dbReference>
<dbReference type="AlphaFoldDB" id="A0A917MZI9"/>
<evidence type="ECO:0000313" key="2">
    <source>
        <dbReference type="Proteomes" id="UP000627292"/>
    </source>
</evidence>
<organism evidence="1 2">
    <name type="scientific">Filimonas zeae</name>
    <dbReference type="NCBI Taxonomy" id="1737353"/>
    <lineage>
        <taxon>Bacteria</taxon>
        <taxon>Pseudomonadati</taxon>
        <taxon>Bacteroidota</taxon>
        <taxon>Chitinophagia</taxon>
        <taxon>Chitinophagales</taxon>
        <taxon>Chitinophagaceae</taxon>
        <taxon>Filimonas</taxon>
    </lineage>
</organism>
<sequence length="302" mass="35999">MENEYNRHWNWHALTALKLLAMDIVENRMPLFSQPLMGHAQVLVQQLITDLKTSIENIPEAEHNERAAHLHHYLEGVRMVSNQLHTYRNLIHKRDAERSNMLDEVCQKMLVVTMTIAVYYPNYDPLESLVHDYLITLEMHEHRRNWHYIHQQLIQQTSNTDIKLVAMNVIRECRPSQHKNICWRRLAYNHHMLELLSNLLHYHDRATQFDQVLIDSLLHWEYYDDDFICYYIQYIEKSLEIAASSESKKNVLAQFYTHIEKMRPTNPAFCFSVATEESDSLPPVKMLLMQILNFHSESMENK</sequence>
<reference evidence="1" key="1">
    <citation type="journal article" date="2014" name="Int. J. Syst. Evol. Microbiol.">
        <title>Complete genome sequence of Corynebacterium casei LMG S-19264T (=DSM 44701T), isolated from a smear-ripened cheese.</title>
        <authorList>
            <consortium name="US DOE Joint Genome Institute (JGI-PGF)"/>
            <person name="Walter F."/>
            <person name="Albersmeier A."/>
            <person name="Kalinowski J."/>
            <person name="Ruckert C."/>
        </authorList>
    </citation>
    <scope>NUCLEOTIDE SEQUENCE</scope>
    <source>
        <strain evidence="1">CGMCC 1.15290</strain>
    </source>
</reference>
<name>A0A917MZI9_9BACT</name>
<accession>A0A917MZI9</accession>
<keyword evidence="2" id="KW-1185">Reference proteome</keyword>
<proteinExistence type="predicted"/>
<reference evidence="1" key="2">
    <citation type="submission" date="2020-09" db="EMBL/GenBank/DDBJ databases">
        <authorList>
            <person name="Sun Q."/>
            <person name="Zhou Y."/>
        </authorList>
    </citation>
    <scope>NUCLEOTIDE SEQUENCE</scope>
    <source>
        <strain evidence="1">CGMCC 1.15290</strain>
    </source>
</reference>